<reference evidence="6 7" key="1">
    <citation type="journal article" date="2020" name="ISME J.">
        <title>Uncovering the hidden diversity of litter-decomposition mechanisms in mushroom-forming fungi.</title>
        <authorList>
            <person name="Floudas D."/>
            <person name="Bentzer J."/>
            <person name="Ahren D."/>
            <person name="Johansson T."/>
            <person name="Persson P."/>
            <person name="Tunlid A."/>
        </authorList>
    </citation>
    <scope>NUCLEOTIDE SEQUENCE [LARGE SCALE GENOMIC DNA]</scope>
    <source>
        <strain evidence="6 7">CBS 291.85</strain>
    </source>
</reference>
<dbReference type="EMBL" id="JAACJM010000098">
    <property type="protein sequence ID" value="KAF5346925.1"/>
    <property type="molecule type" value="Genomic_DNA"/>
</dbReference>
<keyword evidence="7" id="KW-1185">Reference proteome</keyword>
<sequence length="520" mass="59089">MDQNTSTIAELRAEQVDQISDNVSRSSYHLPSLDASANADSSLSSPLPQRLKWAVGRLKELFNELEPEQLGVVLPKTRKLMDLGRASETNGLGWEFDQFGQLLGSLLTLKERRSKVPVVRYLPCISDFRPSEVNGSAPPEWLRMFVHSDVPSVCIEDHNACCNVCLEDFEEPPLELEVQVDGGDDGVQASPKPLRQLTCGHIFHEDCLPMFQNDDYVERFECPACHTEVWTSEQFSLLRVLPGRNGVSSDQQQTYDDYFNSLPPWQKIYEGLLDWATWSRISDLDHALNSTTRGRPVNELALHIWATQTYKRYVYSRLTDSSEGVVDHFFVSPWAEHISYLVSEGEHEDASRQLRELQDVWGLQDAPRLLTVLAKHDHPDESHWVVHRFSLADGALTTYHFQPELHDCPECRPASWWPVIRLAWPDAAICPNPGMPTVIHVRQPMELGVDNSVAAAGIWHNILMGLPAEHSVDLERLRDLIGTDVKSLCERYNSWTSDLSTFFSDLYRRCERVEGDGLDV</sequence>
<evidence type="ECO:0000256" key="1">
    <source>
        <dbReference type="ARBA" id="ARBA00022723"/>
    </source>
</evidence>
<dbReference type="InterPro" id="IPR001841">
    <property type="entry name" value="Znf_RING"/>
</dbReference>
<keyword evidence="1" id="KW-0479">Metal-binding</keyword>
<dbReference type="PROSITE" id="PS50089">
    <property type="entry name" value="ZF_RING_2"/>
    <property type="match status" value="1"/>
</dbReference>
<dbReference type="InterPro" id="IPR013083">
    <property type="entry name" value="Znf_RING/FYVE/PHD"/>
</dbReference>
<gene>
    <name evidence="6" type="ORF">D9758_010099</name>
</gene>
<organism evidence="6 7">
    <name type="scientific">Tetrapyrgos nigripes</name>
    <dbReference type="NCBI Taxonomy" id="182062"/>
    <lineage>
        <taxon>Eukaryota</taxon>
        <taxon>Fungi</taxon>
        <taxon>Dikarya</taxon>
        <taxon>Basidiomycota</taxon>
        <taxon>Agaricomycotina</taxon>
        <taxon>Agaricomycetes</taxon>
        <taxon>Agaricomycetidae</taxon>
        <taxon>Agaricales</taxon>
        <taxon>Marasmiineae</taxon>
        <taxon>Marasmiaceae</taxon>
        <taxon>Tetrapyrgos</taxon>
    </lineage>
</organism>
<comment type="caution">
    <text evidence="6">The sequence shown here is derived from an EMBL/GenBank/DDBJ whole genome shotgun (WGS) entry which is preliminary data.</text>
</comment>
<dbReference type="InterPro" id="IPR027370">
    <property type="entry name" value="Znf-RING_euk"/>
</dbReference>
<evidence type="ECO:0000256" key="4">
    <source>
        <dbReference type="PROSITE-ProRule" id="PRU00175"/>
    </source>
</evidence>
<keyword evidence="2 4" id="KW-0863">Zinc-finger</keyword>
<dbReference type="GO" id="GO:0008270">
    <property type="term" value="F:zinc ion binding"/>
    <property type="evidence" value="ECO:0007669"/>
    <property type="project" value="UniProtKB-KW"/>
</dbReference>
<evidence type="ECO:0000256" key="2">
    <source>
        <dbReference type="ARBA" id="ARBA00022771"/>
    </source>
</evidence>
<dbReference type="SMART" id="SM00184">
    <property type="entry name" value="RING"/>
    <property type="match status" value="1"/>
</dbReference>
<protein>
    <recommendedName>
        <fullName evidence="5">RING-type domain-containing protein</fullName>
    </recommendedName>
</protein>
<evidence type="ECO:0000313" key="6">
    <source>
        <dbReference type="EMBL" id="KAF5346925.1"/>
    </source>
</evidence>
<dbReference type="Pfam" id="PF13445">
    <property type="entry name" value="zf-RING_UBOX"/>
    <property type="match status" value="1"/>
</dbReference>
<keyword evidence="3" id="KW-0862">Zinc</keyword>
<dbReference type="Proteomes" id="UP000559256">
    <property type="component" value="Unassembled WGS sequence"/>
</dbReference>
<dbReference type="AlphaFoldDB" id="A0A8H5CS65"/>
<dbReference type="SUPFAM" id="SSF57850">
    <property type="entry name" value="RING/U-box"/>
    <property type="match status" value="1"/>
</dbReference>
<evidence type="ECO:0000259" key="5">
    <source>
        <dbReference type="PROSITE" id="PS50089"/>
    </source>
</evidence>
<evidence type="ECO:0000313" key="7">
    <source>
        <dbReference type="Proteomes" id="UP000559256"/>
    </source>
</evidence>
<name>A0A8H5CS65_9AGAR</name>
<dbReference type="OrthoDB" id="2562444at2759"/>
<accession>A0A8H5CS65</accession>
<proteinExistence type="predicted"/>
<feature type="domain" description="RING-type" evidence="5">
    <location>
        <begin position="162"/>
        <end position="226"/>
    </location>
</feature>
<evidence type="ECO:0000256" key="3">
    <source>
        <dbReference type="ARBA" id="ARBA00022833"/>
    </source>
</evidence>
<dbReference type="Gene3D" id="3.30.40.10">
    <property type="entry name" value="Zinc/RING finger domain, C3HC4 (zinc finger)"/>
    <property type="match status" value="1"/>
</dbReference>